<evidence type="ECO:0000256" key="2">
    <source>
        <dbReference type="SAM" id="Phobius"/>
    </source>
</evidence>
<feature type="transmembrane region" description="Helical" evidence="2">
    <location>
        <begin position="305"/>
        <end position="333"/>
    </location>
</feature>
<keyword evidence="4" id="KW-1185">Reference proteome</keyword>
<dbReference type="Proteomes" id="UP000218811">
    <property type="component" value="Unassembled WGS sequence"/>
</dbReference>
<dbReference type="EMBL" id="KB468053">
    <property type="protein sequence ID" value="PCH39986.1"/>
    <property type="molecule type" value="Genomic_DNA"/>
</dbReference>
<name>A0A2H3JCR1_WOLCO</name>
<sequence length="375" mass="41526">MYHIPEALFQHPTKSTFAMGAKSRSFPFSRLVDLHHSTATCLPRNYSDIIAQLQSSYRDNVPSPYNSVGSIEFFASENNVIRSARDEKLSQRAFLCAVGAAQVRLAQIETSGRRAVGLIDVMSSSRQEWILSLIMLNLVWTSLLGSKASSLAFDMAGRKRIPKGRDIIVTVWSHELQPLALFLTFMIAFAFECGFLVQLLDDTTTGDIGFNEWLIAFLTSIVVDMQIEHRDHTPANMPGSTNPRRSDLENADGGPGPYGVRNYAAMYASYRNSPQNLTYLETAVTAFFAYLSSYPPTVLPDGHLMMPHIICAIGSLVIPISALSPVAAVLDLGRRKDVFHGRPKYHILVTGTYASTFFINACLLFNTVWLVTSVS</sequence>
<keyword evidence="2" id="KW-0472">Membrane</keyword>
<evidence type="ECO:0000256" key="1">
    <source>
        <dbReference type="SAM" id="MobiDB-lite"/>
    </source>
</evidence>
<proteinExistence type="predicted"/>
<reference evidence="3 4" key="1">
    <citation type="journal article" date="2012" name="Science">
        <title>The Paleozoic origin of enzymatic lignin decomposition reconstructed from 31 fungal genomes.</title>
        <authorList>
            <person name="Floudas D."/>
            <person name="Binder M."/>
            <person name="Riley R."/>
            <person name="Barry K."/>
            <person name="Blanchette R.A."/>
            <person name="Henrissat B."/>
            <person name="Martinez A.T."/>
            <person name="Otillar R."/>
            <person name="Spatafora J.W."/>
            <person name="Yadav J.S."/>
            <person name="Aerts A."/>
            <person name="Benoit I."/>
            <person name="Boyd A."/>
            <person name="Carlson A."/>
            <person name="Copeland A."/>
            <person name="Coutinho P.M."/>
            <person name="de Vries R.P."/>
            <person name="Ferreira P."/>
            <person name="Findley K."/>
            <person name="Foster B."/>
            <person name="Gaskell J."/>
            <person name="Glotzer D."/>
            <person name="Gorecki P."/>
            <person name="Heitman J."/>
            <person name="Hesse C."/>
            <person name="Hori C."/>
            <person name="Igarashi K."/>
            <person name="Jurgens J.A."/>
            <person name="Kallen N."/>
            <person name="Kersten P."/>
            <person name="Kohler A."/>
            <person name="Kuees U."/>
            <person name="Kumar T.K.A."/>
            <person name="Kuo A."/>
            <person name="LaButti K."/>
            <person name="Larrondo L.F."/>
            <person name="Lindquist E."/>
            <person name="Ling A."/>
            <person name="Lombard V."/>
            <person name="Lucas S."/>
            <person name="Lundell T."/>
            <person name="Martin R."/>
            <person name="McLaughlin D.J."/>
            <person name="Morgenstern I."/>
            <person name="Morin E."/>
            <person name="Murat C."/>
            <person name="Nagy L.G."/>
            <person name="Nolan M."/>
            <person name="Ohm R.A."/>
            <person name="Patyshakuliyeva A."/>
            <person name="Rokas A."/>
            <person name="Ruiz-Duenas F.J."/>
            <person name="Sabat G."/>
            <person name="Salamov A."/>
            <person name="Samejima M."/>
            <person name="Schmutz J."/>
            <person name="Slot J.C."/>
            <person name="St John F."/>
            <person name="Stenlid J."/>
            <person name="Sun H."/>
            <person name="Sun S."/>
            <person name="Syed K."/>
            <person name="Tsang A."/>
            <person name="Wiebenga A."/>
            <person name="Young D."/>
            <person name="Pisabarro A."/>
            <person name="Eastwood D.C."/>
            <person name="Martin F."/>
            <person name="Cullen D."/>
            <person name="Grigoriev I.V."/>
            <person name="Hibbett D.S."/>
        </authorList>
    </citation>
    <scope>NUCLEOTIDE SEQUENCE [LARGE SCALE GENOMIC DNA]</scope>
    <source>
        <strain evidence="3 4">MD-104</strain>
    </source>
</reference>
<feature type="region of interest" description="Disordered" evidence="1">
    <location>
        <begin position="232"/>
        <end position="252"/>
    </location>
</feature>
<feature type="transmembrane region" description="Helical" evidence="2">
    <location>
        <begin position="167"/>
        <end position="190"/>
    </location>
</feature>
<accession>A0A2H3JCR1</accession>
<keyword evidence="2" id="KW-0812">Transmembrane</keyword>
<dbReference type="AlphaFoldDB" id="A0A2H3JCR1"/>
<keyword evidence="2" id="KW-1133">Transmembrane helix</keyword>
<evidence type="ECO:0000313" key="4">
    <source>
        <dbReference type="Proteomes" id="UP000218811"/>
    </source>
</evidence>
<gene>
    <name evidence="3" type="ORF">WOLCODRAFT_142862</name>
</gene>
<organism evidence="3 4">
    <name type="scientific">Wolfiporia cocos (strain MD-104)</name>
    <name type="common">Brown rot fungus</name>
    <dbReference type="NCBI Taxonomy" id="742152"/>
    <lineage>
        <taxon>Eukaryota</taxon>
        <taxon>Fungi</taxon>
        <taxon>Dikarya</taxon>
        <taxon>Basidiomycota</taxon>
        <taxon>Agaricomycotina</taxon>
        <taxon>Agaricomycetes</taxon>
        <taxon>Polyporales</taxon>
        <taxon>Phaeolaceae</taxon>
        <taxon>Wolfiporia</taxon>
    </lineage>
</organism>
<feature type="transmembrane region" description="Helical" evidence="2">
    <location>
        <begin position="345"/>
        <end position="371"/>
    </location>
</feature>
<protein>
    <submittedName>
        <fullName evidence="3">Uncharacterized protein</fullName>
    </submittedName>
</protein>
<evidence type="ECO:0000313" key="3">
    <source>
        <dbReference type="EMBL" id="PCH39986.1"/>
    </source>
</evidence>
<feature type="transmembrane region" description="Helical" evidence="2">
    <location>
        <begin position="276"/>
        <end position="293"/>
    </location>
</feature>